<dbReference type="Gene3D" id="3.30.200.20">
    <property type="entry name" value="Phosphorylase Kinase, domain 1"/>
    <property type="match status" value="1"/>
</dbReference>
<dbReference type="GO" id="GO:0034727">
    <property type="term" value="P:piecemeal microautophagy of the nucleus"/>
    <property type="evidence" value="ECO:0007669"/>
    <property type="project" value="TreeGrafter"/>
</dbReference>
<dbReference type="PANTHER" id="PTHR24348">
    <property type="entry name" value="SERINE/THREONINE-PROTEIN KINASE UNC-51-RELATED"/>
    <property type="match status" value="1"/>
</dbReference>
<evidence type="ECO:0000256" key="11">
    <source>
        <dbReference type="ARBA" id="ARBA00047899"/>
    </source>
</evidence>
<dbReference type="Gene3D" id="1.20.58.80">
    <property type="entry name" value="Phosphotransferase system, lactose/cellobiose-type IIA subunit"/>
    <property type="match status" value="2"/>
</dbReference>
<keyword evidence="7" id="KW-0677">Repeat</keyword>
<keyword evidence="16" id="KW-1185">Reference proteome</keyword>
<dbReference type="GO" id="GO:0010506">
    <property type="term" value="P:regulation of autophagy"/>
    <property type="evidence" value="ECO:0007669"/>
    <property type="project" value="InterPro"/>
</dbReference>
<comment type="catalytic activity">
    <reaction evidence="11">
        <text>L-threonyl-[protein] + ATP = O-phospho-L-threonyl-[protein] + ADP + H(+)</text>
        <dbReference type="Rhea" id="RHEA:46608"/>
        <dbReference type="Rhea" id="RHEA-COMP:11060"/>
        <dbReference type="Rhea" id="RHEA-COMP:11605"/>
        <dbReference type="ChEBI" id="CHEBI:15378"/>
        <dbReference type="ChEBI" id="CHEBI:30013"/>
        <dbReference type="ChEBI" id="CHEBI:30616"/>
        <dbReference type="ChEBI" id="CHEBI:61977"/>
        <dbReference type="ChEBI" id="CHEBI:456216"/>
        <dbReference type="EC" id="2.7.11.1"/>
    </reaction>
</comment>
<evidence type="ECO:0000256" key="12">
    <source>
        <dbReference type="ARBA" id="ARBA00048679"/>
    </source>
</evidence>
<evidence type="ECO:0000313" key="15">
    <source>
        <dbReference type="EMBL" id="CAL4130822.1"/>
    </source>
</evidence>
<dbReference type="InterPro" id="IPR036181">
    <property type="entry name" value="MIT_dom_sf"/>
</dbReference>
<dbReference type="SMART" id="SM00745">
    <property type="entry name" value="MIT"/>
    <property type="match status" value="2"/>
</dbReference>
<evidence type="ECO:0000256" key="6">
    <source>
        <dbReference type="ARBA" id="ARBA00022679"/>
    </source>
</evidence>
<dbReference type="Proteomes" id="UP001497623">
    <property type="component" value="Unassembled WGS sequence"/>
</dbReference>
<dbReference type="GO" id="GO:0000422">
    <property type="term" value="P:autophagy of mitochondrion"/>
    <property type="evidence" value="ECO:0007669"/>
    <property type="project" value="TreeGrafter"/>
</dbReference>
<comment type="caution">
    <text evidence="15">The sequence shown here is derived from an EMBL/GenBank/DDBJ whole genome shotgun (WGS) entry which is preliminary data.</text>
</comment>
<proteinExistence type="predicted"/>
<dbReference type="InterPro" id="IPR011009">
    <property type="entry name" value="Kinase-like_dom_sf"/>
</dbReference>
<evidence type="ECO:0000256" key="4">
    <source>
        <dbReference type="ARBA" id="ARBA00022490"/>
    </source>
</evidence>
<dbReference type="EC" id="2.7.11.1" evidence="2"/>
<dbReference type="Gene3D" id="1.10.510.10">
    <property type="entry name" value="Transferase(Phosphotransferase) domain 1"/>
    <property type="match status" value="1"/>
</dbReference>
<dbReference type="SUPFAM" id="SSF56112">
    <property type="entry name" value="Protein kinase-like (PK-like)"/>
    <property type="match status" value="1"/>
</dbReference>
<dbReference type="Pfam" id="PF00069">
    <property type="entry name" value="Pkinase"/>
    <property type="match status" value="1"/>
</dbReference>
<keyword evidence="6" id="KW-0808">Transferase</keyword>
<dbReference type="GO" id="GO:0005829">
    <property type="term" value="C:cytosol"/>
    <property type="evidence" value="ECO:0007669"/>
    <property type="project" value="TreeGrafter"/>
</dbReference>
<feature type="region of interest" description="Disordered" evidence="13">
    <location>
        <begin position="293"/>
        <end position="314"/>
    </location>
</feature>
<dbReference type="SUPFAM" id="SSF116846">
    <property type="entry name" value="MIT domain"/>
    <property type="match status" value="2"/>
</dbReference>
<evidence type="ECO:0000256" key="9">
    <source>
        <dbReference type="ARBA" id="ARBA00023006"/>
    </source>
</evidence>
<dbReference type="GO" id="GO:0061709">
    <property type="term" value="P:reticulophagy"/>
    <property type="evidence" value="ECO:0007669"/>
    <property type="project" value="TreeGrafter"/>
</dbReference>
<accession>A0AAV2RLM7</accession>
<dbReference type="EMBL" id="CAXKWB010026880">
    <property type="protein sequence ID" value="CAL4130822.1"/>
    <property type="molecule type" value="Genomic_DNA"/>
</dbReference>
<evidence type="ECO:0000256" key="2">
    <source>
        <dbReference type="ARBA" id="ARBA00012513"/>
    </source>
</evidence>
<sequence length="429" mass="48629">LKHEHIVVMKDFLWDERYIFIVMEYCNGGDLSRLIKTKQRLSESVCQRFLQQLASALKYMREQNVSHFDLKPQNILITSRRHPILKIGDFGLAQYMMESDTAGTLKGSPLYMAPEIVLTRNYNVKVDLWSIGVILYECLFGAAPYSSKTFTELAEKIKTDKQIQIPHGTNISKNCRDLILRCLQRDVSNRIEFEDFFSHPFIDLEHKPGPENMEKASDLLTYAVNHDQCKEYQEAYRCYCEALLYLVPALHSEGDAVKRASLRRKVTGYLQRTETLKKAISNNNESLEEIDIPDLPIQTTASSSSSSDTEYRGNRDELLRLSSSTPQIKTAVEIAASAELYAHEGSYATALEKYQLSLGALLPLIRNEPKGLRKDLLTEEAKRWMTQAEHIKKYLNPGTKVELGIEAAGSDSVAATVSDGDPDKNCCIQ</sequence>
<dbReference type="PROSITE" id="PS50011">
    <property type="entry name" value="PROTEIN_KINASE_DOM"/>
    <property type="match status" value="1"/>
</dbReference>
<feature type="domain" description="Protein kinase" evidence="14">
    <location>
        <begin position="1"/>
        <end position="202"/>
    </location>
</feature>
<keyword evidence="5" id="KW-0723">Serine/threonine-protein kinase</keyword>
<keyword evidence="8" id="KW-0418">Kinase</keyword>
<dbReference type="PANTHER" id="PTHR24348:SF65">
    <property type="entry name" value="SERINE_THREONINE-PROTEIN KINASE ULK3"/>
    <property type="match status" value="1"/>
</dbReference>
<organism evidence="15 16">
    <name type="scientific">Meganyctiphanes norvegica</name>
    <name type="common">Northern krill</name>
    <name type="synonym">Thysanopoda norvegica</name>
    <dbReference type="NCBI Taxonomy" id="48144"/>
    <lineage>
        <taxon>Eukaryota</taxon>
        <taxon>Metazoa</taxon>
        <taxon>Ecdysozoa</taxon>
        <taxon>Arthropoda</taxon>
        <taxon>Crustacea</taxon>
        <taxon>Multicrustacea</taxon>
        <taxon>Malacostraca</taxon>
        <taxon>Eumalacostraca</taxon>
        <taxon>Eucarida</taxon>
        <taxon>Euphausiacea</taxon>
        <taxon>Euphausiidae</taxon>
        <taxon>Meganyctiphanes</taxon>
    </lineage>
</organism>
<dbReference type="InterPro" id="IPR007330">
    <property type="entry name" value="MIT_dom"/>
</dbReference>
<evidence type="ECO:0000256" key="3">
    <source>
        <dbReference type="ARBA" id="ARBA00021644"/>
    </source>
</evidence>
<comment type="catalytic activity">
    <reaction evidence="12">
        <text>L-seryl-[protein] + ATP = O-phospho-L-seryl-[protein] + ADP + H(+)</text>
        <dbReference type="Rhea" id="RHEA:17989"/>
        <dbReference type="Rhea" id="RHEA-COMP:9863"/>
        <dbReference type="Rhea" id="RHEA-COMP:11604"/>
        <dbReference type="ChEBI" id="CHEBI:15378"/>
        <dbReference type="ChEBI" id="CHEBI:29999"/>
        <dbReference type="ChEBI" id="CHEBI:30616"/>
        <dbReference type="ChEBI" id="CHEBI:83421"/>
        <dbReference type="ChEBI" id="CHEBI:456216"/>
        <dbReference type="EC" id="2.7.11.1"/>
    </reaction>
</comment>
<evidence type="ECO:0000256" key="10">
    <source>
        <dbReference type="ARBA" id="ARBA00032242"/>
    </source>
</evidence>
<dbReference type="AlphaFoldDB" id="A0AAV2RLM7"/>
<dbReference type="GO" id="GO:0005524">
    <property type="term" value="F:ATP binding"/>
    <property type="evidence" value="ECO:0007669"/>
    <property type="project" value="InterPro"/>
</dbReference>
<dbReference type="GO" id="GO:0000045">
    <property type="term" value="P:autophagosome assembly"/>
    <property type="evidence" value="ECO:0007669"/>
    <property type="project" value="TreeGrafter"/>
</dbReference>
<dbReference type="InterPro" id="IPR008271">
    <property type="entry name" value="Ser/Thr_kinase_AS"/>
</dbReference>
<evidence type="ECO:0000256" key="7">
    <source>
        <dbReference type="ARBA" id="ARBA00022737"/>
    </source>
</evidence>
<protein>
    <recommendedName>
        <fullName evidence="3">Serine/threonine-protein kinase ULK3</fullName>
        <ecNumber evidence="2">2.7.11.1</ecNumber>
    </recommendedName>
    <alternativeName>
        <fullName evidence="10">Unc-51-like kinase 3</fullName>
    </alternativeName>
</protein>
<evidence type="ECO:0000256" key="8">
    <source>
        <dbReference type="ARBA" id="ARBA00022777"/>
    </source>
</evidence>
<evidence type="ECO:0000256" key="5">
    <source>
        <dbReference type="ARBA" id="ARBA00022527"/>
    </source>
</evidence>
<dbReference type="SMART" id="SM00220">
    <property type="entry name" value="S_TKc"/>
    <property type="match status" value="1"/>
</dbReference>
<gene>
    <name evidence="15" type="ORF">MNOR_LOCUS26642</name>
</gene>
<feature type="non-terminal residue" evidence="15">
    <location>
        <position position="1"/>
    </location>
</feature>
<dbReference type="InterPro" id="IPR045269">
    <property type="entry name" value="Atg1-like"/>
</dbReference>
<keyword evidence="9" id="KW-0072">Autophagy</keyword>
<dbReference type="GO" id="GO:0004674">
    <property type="term" value="F:protein serine/threonine kinase activity"/>
    <property type="evidence" value="ECO:0007669"/>
    <property type="project" value="UniProtKB-KW"/>
</dbReference>
<evidence type="ECO:0000259" key="14">
    <source>
        <dbReference type="PROSITE" id="PS50011"/>
    </source>
</evidence>
<dbReference type="PROSITE" id="PS00108">
    <property type="entry name" value="PROTEIN_KINASE_ST"/>
    <property type="match status" value="1"/>
</dbReference>
<evidence type="ECO:0000256" key="1">
    <source>
        <dbReference type="ARBA" id="ARBA00004496"/>
    </source>
</evidence>
<reference evidence="15 16" key="1">
    <citation type="submission" date="2024-05" db="EMBL/GenBank/DDBJ databases">
        <authorList>
            <person name="Wallberg A."/>
        </authorList>
    </citation>
    <scope>NUCLEOTIDE SEQUENCE [LARGE SCALE GENOMIC DNA]</scope>
</reference>
<keyword evidence="4" id="KW-0963">Cytoplasm</keyword>
<dbReference type="GO" id="GO:0034045">
    <property type="term" value="C:phagophore assembly site membrane"/>
    <property type="evidence" value="ECO:0007669"/>
    <property type="project" value="TreeGrafter"/>
</dbReference>
<comment type="subcellular location">
    <subcellularLocation>
        <location evidence="1">Cytoplasm</location>
    </subcellularLocation>
</comment>
<evidence type="ECO:0000313" key="16">
    <source>
        <dbReference type="Proteomes" id="UP001497623"/>
    </source>
</evidence>
<dbReference type="InterPro" id="IPR000719">
    <property type="entry name" value="Prot_kinase_dom"/>
</dbReference>
<dbReference type="Pfam" id="PF04212">
    <property type="entry name" value="MIT"/>
    <property type="match status" value="2"/>
</dbReference>
<dbReference type="GO" id="GO:0005776">
    <property type="term" value="C:autophagosome"/>
    <property type="evidence" value="ECO:0007669"/>
    <property type="project" value="TreeGrafter"/>
</dbReference>
<name>A0AAV2RLM7_MEGNR</name>
<dbReference type="GO" id="GO:0042594">
    <property type="term" value="P:response to starvation"/>
    <property type="evidence" value="ECO:0007669"/>
    <property type="project" value="TreeGrafter"/>
</dbReference>
<evidence type="ECO:0000256" key="13">
    <source>
        <dbReference type="SAM" id="MobiDB-lite"/>
    </source>
</evidence>